<dbReference type="EMBL" id="CABVHQ010000016">
    <property type="protein sequence ID" value="VVN93342.1"/>
    <property type="molecule type" value="Genomic_DNA"/>
</dbReference>
<evidence type="ECO:0000313" key="2">
    <source>
        <dbReference type="Proteomes" id="UP000337909"/>
    </source>
</evidence>
<sequence>MNNENDEQANRKAQALAQWQALLDDEASLLEQPDAHHAALLEQANELHRLQLIDRHDLSDLLEQADAAYEYAVEALSQNPLNHG</sequence>
<organism evidence="1 2">
    <name type="scientific">Pseudomonas fluorescens</name>
    <dbReference type="NCBI Taxonomy" id="294"/>
    <lineage>
        <taxon>Bacteria</taxon>
        <taxon>Pseudomonadati</taxon>
        <taxon>Pseudomonadota</taxon>
        <taxon>Gammaproteobacteria</taxon>
        <taxon>Pseudomonadales</taxon>
        <taxon>Pseudomonadaceae</taxon>
        <taxon>Pseudomonas</taxon>
    </lineage>
</organism>
<dbReference type="AlphaFoldDB" id="A0A5E7BLN2"/>
<protein>
    <submittedName>
        <fullName evidence="1">Uncharacterized protein</fullName>
    </submittedName>
</protein>
<reference evidence="1 2" key="1">
    <citation type="submission" date="2019-09" db="EMBL/GenBank/DDBJ databases">
        <authorList>
            <person name="Chandra G."/>
            <person name="Truman W A."/>
        </authorList>
    </citation>
    <scope>NUCLEOTIDE SEQUENCE [LARGE SCALE GENOMIC DNA]</scope>
    <source>
        <strain evidence="1">PS691</strain>
    </source>
</reference>
<dbReference type="OrthoDB" id="7017812at2"/>
<gene>
    <name evidence="1" type="ORF">PS691_02043</name>
</gene>
<evidence type="ECO:0000313" key="1">
    <source>
        <dbReference type="EMBL" id="VVN93342.1"/>
    </source>
</evidence>
<dbReference type="Proteomes" id="UP000337909">
    <property type="component" value="Unassembled WGS sequence"/>
</dbReference>
<dbReference type="RefSeq" id="WP_150642061.1">
    <property type="nucleotide sequence ID" value="NZ_CABVHQ010000016.1"/>
</dbReference>
<accession>A0A5E7BLN2</accession>
<name>A0A5E7BLN2_PSEFL</name>
<proteinExistence type="predicted"/>